<evidence type="ECO:0000256" key="12">
    <source>
        <dbReference type="NCBIfam" id="TIGR01064"/>
    </source>
</evidence>
<keyword evidence="4 13" id="KW-0808">Transferase</keyword>
<evidence type="ECO:0000256" key="7">
    <source>
        <dbReference type="ARBA" id="ARBA00022777"/>
    </source>
</evidence>
<dbReference type="EMBL" id="BAET01000007">
    <property type="protein sequence ID" value="GAB54781.1"/>
    <property type="molecule type" value="Genomic_DNA"/>
</dbReference>
<dbReference type="SUPFAM" id="SSF50800">
    <property type="entry name" value="PK beta-barrel domain-like"/>
    <property type="match status" value="1"/>
</dbReference>
<keyword evidence="8" id="KW-0067">ATP-binding</keyword>
<dbReference type="Proteomes" id="UP000053586">
    <property type="component" value="Unassembled WGS sequence"/>
</dbReference>
<protein>
    <recommendedName>
        <fullName evidence="3 12">Pyruvate kinase</fullName>
        <ecNumber evidence="3 12">2.7.1.40</ecNumber>
    </recommendedName>
</protein>
<keyword evidence="6" id="KW-0547">Nucleotide-binding</keyword>
<feature type="domain" description="Pyruvate kinase barrel" evidence="14">
    <location>
        <begin position="10"/>
        <end position="335"/>
    </location>
</feature>
<name>H5T904_9ALTE</name>
<keyword evidence="10 13" id="KW-0324">Glycolysis</keyword>
<keyword evidence="5" id="KW-0479">Metal-binding</keyword>
<evidence type="ECO:0000256" key="9">
    <source>
        <dbReference type="ARBA" id="ARBA00022842"/>
    </source>
</evidence>
<dbReference type="Pfam" id="PF02887">
    <property type="entry name" value="PK_C"/>
    <property type="match status" value="1"/>
</dbReference>
<dbReference type="InterPro" id="IPR015793">
    <property type="entry name" value="Pyrv_Knase_brl"/>
</dbReference>
<dbReference type="Gene3D" id="2.40.33.10">
    <property type="entry name" value="PK beta-barrel domain-like"/>
    <property type="match status" value="1"/>
</dbReference>
<evidence type="ECO:0000256" key="4">
    <source>
        <dbReference type="ARBA" id="ARBA00022679"/>
    </source>
</evidence>
<evidence type="ECO:0000256" key="10">
    <source>
        <dbReference type="ARBA" id="ARBA00023152"/>
    </source>
</evidence>
<feature type="domain" description="Pyruvate kinase C-terminal" evidence="15">
    <location>
        <begin position="367"/>
        <end position="482"/>
    </location>
</feature>
<evidence type="ECO:0000256" key="13">
    <source>
        <dbReference type="RuleBase" id="RU000504"/>
    </source>
</evidence>
<dbReference type="InterPro" id="IPR015795">
    <property type="entry name" value="Pyrv_Knase_C"/>
</dbReference>
<reference evidence="16 17" key="1">
    <citation type="journal article" date="2012" name="J. Bacteriol.">
        <title>Genome sequence of proteorhodopsin-containing sea ice bacterium Glaciecola punicea ACAM 611T.</title>
        <authorList>
            <person name="Qin Q.-L."/>
            <person name="Xie B.-B."/>
            <person name="Shu Y.-L."/>
            <person name="Rong J.-C."/>
            <person name="Zhao D.-L."/>
            <person name="Zhang X.-Y."/>
            <person name="Chen X.-L."/>
            <person name="Zhou B.-C."/>
            <person name="Zhanga Y.-Z."/>
        </authorList>
    </citation>
    <scope>NUCLEOTIDE SEQUENCE [LARGE SCALE GENOMIC DNA]</scope>
    <source>
        <strain evidence="16 17">ACAM 611</strain>
    </source>
</reference>
<dbReference type="InterPro" id="IPR001697">
    <property type="entry name" value="Pyr_Knase"/>
</dbReference>
<dbReference type="GO" id="GO:0004743">
    <property type="term" value="F:pyruvate kinase activity"/>
    <property type="evidence" value="ECO:0007669"/>
    <property type="project" value="UniProtKB-UniRule"/>
</dbReference>
<evidence type="ECO:0000256" key="2">
    <source>
        <dbReference type="ARBA" id="ARBA00008663"/>
    </source>
</evidence>
<keyword evidence="11 16" id="KW-0670">Pyruvate</keyword>
<dbReference type="GO" id="GO:0016301">
    <property type="term" value="F:kinase activity"/>
    <property type="evidence" value="ECO:0007669"/>
    <property type="project" value="UniProtKB-KW"/>
</dbReference>
<evidence type="ECO:0000313" key="17">
    <source>
        <dbReference type="Proteomes" id="UP000053586"/>
    </source>
</evidence>
<dbReference type="Gene3D" id="3.20.20.60">
    <property type="entry name" value="Phosphoenolpyruvate-binding domains"/>
    <property type="match status" value="1"/>
</dbReference>
<dbReference type="GO" id="GO:0000287">
    <property type="term" value="F:magnesium ion binding"/>
    <property type="evidence" value="ECO:0007669"/>
    <property type="project" value="UniProtKB-UniRule"/>
</dbReference>
<dbReference type="STRING" id="56804.BAE46_08175"/>
<evidence type="ECO:0000259" key="14">
    <source>
        <dbReference type="Pfam" id="PF00224"/>
    </source>
</evidence>
<dbReference type="AlphaFoldDB" id="H5T904"/>
<dbReference type="PANTHER" id="PTHR11817">
    <property type="entry name" value="PYRUVATE KINASE"/>
    <property type="match status" value="1"/>
</dbReference>
<dbReference type="GO" id="GO:0005524">
    <property type="term" value="F:ATP binding"/>
    <property type="evidence" value="ECO:0007669"/>
    <property type="project" value="UniProtKB-KW"/>
</dbReference>
<comment type="caution">
    <text evidence="16">The sequence shown here is derived from an EMBL/GenBank/DDBJ whole genome shotgun (WGS) entry which is preliminary data.</text>
</comment>
<evidence type="ECO:0000259" key="15">
    <source>
        <dbReference type="Pfam" id="PF02887"/>
    </source>
</evidence>
<accession>H5T904</accession>
<dbReference type="PRINTS" id="PR01050">
    <property type="entry name" value="PYRUVTKNASE"/>
</dbReference>
<dbReference type="InterPro" id="IPR015813">
    <property type="entry name" value="Pyrv/PenolPyrv_kinase-like_dom"/>
</dbReference>
<dbReference type="SUPFAM" id="SSF52935">
    <property type="entry name" value="PK C-terminal domain-like"/>
    <property type="match status" value="1"/>
</dbReference>
<gene>
    <name evidence="16" type="primary">pykA</name>
    <name evidence="16" type="ORF">GPUN_0641</name>
</gene>
<dbReference type="eggNOG" id="COG0469">
    <property type="taxonomic scope" value="Bacteria"/>
</dbReference>
<dbReference type="EC" id="2.7.1.40" evidence="3 12"/>
<dbReference type="Pfam" id="PF00224">
    <property type="entry name" value="PK"/>
    <property type="match status" value="1"/>
</dbReference>
<organism evidence="16 17">
    <name type="scientific">Glaciecola punicea ACAM 611</name>
    <dbReference type="NCBI Taxonomy" id="1121923"/>
    <lineage>
        <taxon>Bacteria</taxon>
        <taxon>Pseudomonadati</taxon>
        <taxon>Pseudomonadota</taxon>
        <taxon>Gammaproteobacteria</taxon>
        <taxon>Alteromonadales</taxon>
        <taxon>Alteromonadaceae</taxon>
        <taxon>Glaciecola</taxon>
    </lineage>
</organism>
<evidence type="ECO:0000256" key="8">
    <source>
        <dbReference type="ARBA" id="ARBA00022840"/>
    </source>
</evidence>
<evidence type="ECO:0000313" key="16">
    <source>
        <dbReference type="EMBL" id="GAB54781.1"/>
    </source>
</evidence>
<dbReference type="InterPro" id="IPR040442">
    <property type="entry name" value="Pyrv_kinase-like_dom_sf"/>
</dbReference>
<keyword evidence="17" id="KW-1185">Reference proteome</keyword>
<proteinExistence type="inferred from homology"/>
<comment type="catalytic activity">
    <reaction evidence="13">
        <text>pyruvate + ATP = phosphoenolpyruvate + ADP + H(+)</text>
        <dbReference type="Rhea" id="RHEA:18157"/>
        <dbReference type="ChEBI" id="CHEBI:15361"/>
        <dbReference type="ChEBI" id="CHEBI:15378"/>
        <dbReference type="ChEBI" id="CHEBI:30616"/>
        <dbReference type="ChEBI" id="CHEBI:58702"/>
        <dbReference type="ChEBI" id="CHEBI:456216"/>
        <dbReference type="EC" id="2.7.1.40"/>
    </reaction>
</comment>
<dbReference type="InterPro" id="IPR036918">
    <property type="entry name" value="Pyrv_Knase_C_sf"/>
</dbReference>
<dbReference type="NCBIfam" id="TIGR01064">
    <property type="entry name" value="pyruv_kin"/>
    <property type="match status" value="1"/>
</dbReference>
<dbReference type="NCBIfam" id="NF004491">
    <property type="entry name" value="PRK05826.1"/>
    <property type="match status" value="1"/>
</dbReference>
<keyword evidence="7 13" id="KW-0418">Kinase</keyword>
<evidence type="ECO:0000256" key="11">
    <source>
        <dbReference type="ARBA" id="ARBA00023317"/>
    </source>
</evidence>
<dbReference type="InterPro" id="IPR011037">
    <property type="entry name" value="Pyrv_Knase-like_insert_dom_sf"/>
</dbReference>
<dbReference type="SUPFAM" id="SSF51621">
    <property type="entry name" value="Phosphoenolpyruvate/pyruvate domain"/>
    <property type="match status" value="1"/>
</dbReference>
<keyword evidence="9 13" id="KW-0460">Magnesium</keyword>
<reference evidence="16 17" key="2">
    <citation type="journal article" date="2017" name="Antonie Van Leeuwenhoek">
        <title>Rhizobium rhizosphaerae sp. nov., a novel species isolated from rice rhizosphere.</title>
        <authorList>
            <person name="Zhao J.J."/>
            <person name="Zhang J."/>
            <person name="Zhang R.J."/>
            <person name="Zhang C.W."/>
            <person name="Yin H.Q."/>
            <person name="Zhang X.X."/>
        </authorList>
    </citation>
    <scope>NUCLEOTIDE SEQUENCE [LARGE SCALE GENOMIC DNA]</scope>
    <source>
        <strain evidence="16 17">ACAM 611</strain>
    </source>
</reference>
<sequence length="485" mass="52195">MSSRAKAMSRRTKILATLGPATDSSQMIEAIVKAGANVVRMNFSHGSAQDHIERAKRVREVAKKLGVYVGILGDLQGPKIRVSRFINDSVVLMMGQKFVLDAELGKFDGTETSVGIDYKALPDDVKKDDILLLDDGRIQLKVISIDGRKVHTEVTVPGKLSNNKGINRLGGGLSAQALTEKDKEDIKTAALMDVDYLAISFPRSGADLDYARSLAEAAGCFAKICAKVERAETVASDEAIDDIISASDAVMVARGDLGVEIGDAELVGVQKKLISRSRQLNKIVITATQMMESMIESPMPTRAEVMDVANAVLDGTDAVMLSAETAAGKFPVETVAAMARVCLGAETHSSVKISKHRMAENFQDVSETLAMSAVYAANHLPSIKAIVGLTESGTTPKLMSRLTTGLPIIAMSRHIRILNVMSLYRGVTPIYFDSTDCLPGFLTREVVEVLRENNILNVGDKFILTYGDQMETVGATNVCKIVTVS</sequence>
<comment type="similarity">
    <text evidence="2 13">Belongs to the pyruvate kinase family.</text>
</comment>
<comment type="pathway">
    <text evidence="1 13">Carbohydrate degradation; glycolysis; pyruvate from D-glyceraldehyde 3-phosphate: step 5/5.</text>
</comment>
<evidence type="ECO:0000256" key="1">
    <source>
        <dbReference type="ARBA" id="ARBA00004997"/>
    </source>
</evidence>
<dbReference type="Gene3D" id="3.40.1380.20">
    <property type="entry name" value="Pyruvate kinase, C-terminal domain"/>
    <property type="match status" value="1"/>
</dbReference>
<dbReference type="GO" id="GO:0030955">
    <property type="term" value="F:potassium ion binding"/>
    <property type="evidence" value="ECO:0007669"/>
    <property type="project" value="UniProtKB-UniRule"/>
</dbReference>
<evidence type="ECO:0000256" key="6">
    <source>
        <dbReference type="ARBA" id="ARBA00022741"/>
    </source>
</evidence>
<dbReference type="UniPathway" id="UPA00109">
    <property type="reaction ID" value="UER00188"/>
</dbReference>
<evidence type="ECO:0000256" key="3">
    <source>
        <dbReference type="ARBA" id="ARBA00012142"/>
    </source>
</evidence>
<evidence type="ECO:0000256" key="5">
    <source>
        <dbReference type="ARBA" id="ARBA00022723"/>
    </source>
</evidence>
<dbReference type="FunFam" id="2.40.33.10:FF:000002">
    <property type="entry name" value="Pyruvate kinase"/>
    <property type="match status" value="1"/>
</dbReference>
<dbReference type="InterPro" id="IPR015806">
    <property type="entry name" value="Pyrv_Knase_insert_dom_sf"/>
</dbReference>